<dbReference type="PROSITE" id="PS00478">
    <property type="entry name" value="LIM_DOMAIN_1"/>
    <property type="match status" value="2"/>
</dbReference>
<evidence type="ECO:0000313" key="9">
    <source>
        <dbReference type="RefSeq" id="XP_048268901.1"/>
    </source>
</evidence>
<dbReference type="SMART" id="SM00132">
    <property type="entry name" value="LIM"/>
    <property type="match status" value="2"/>
</dbReference>
<feature type="compositionally biased region" description="Acidic residues" evidence="5">
    <location>
        <begin position="985"/>
        <end position="1003"/>
    </location>
</feature>
<feature type="compositionally biased region" description="Basic and acidic residues" evidence="5">
    <location>
        <begin position="412"/>
        <end position="427"/>
    </location>
</feature>
<feature type="domain" description="LIM zinc-binding" evidence="7">
    <location>
        <begin position="815"/>
        <end position="875"/>
    </location>
</feature>
<feature type="compositionally biased region" description="Basic and acidic residues" evidence="5">
    <location>
        <begin position="236"/>
        <end position="250"/>
    </location>
</feature>
<dbReference type="SUPFAM" id="SSF57716">
    <property type="entry name" value="Glucocorticoid receptor-like (DNA-binding domain)"/>
    <property type="match status" value="4"/>
</dbReference>
<evidence type="ECO:0000256" key="2">
    <source>
        <dbReference type="ARBA" id="ARBA00022833"/>
    </source>
</evidence>
<proteinExistence type="predicted"/>
<feature type="compositionally biased region" description="Basic and acidic residues" evidence="5">
    <location>
        <begin position="1036"/>
        <end position="1046"/>
    </location>
</feature>
<keyword evidence="1 4" id="KW-0479">Metal-binding</keyword>
<feature type="region of interest" description="Disordered" evidence="5">
    <location>
        <begin position="876"/>
        <end position="904"/>
    </location>
</feature>
<feature type="signal peptide" evidence="6">
    <location>
        <begin position="1"/>
        <end position="22"/>
    </location>
</feature>
<feature type="region of interest" description="Disordered" evidence="5">
    <location>
        <begin position="1212"/>
        <end position="1243"/>
    </location>
</feature>
<feature type="region of interest" description="Disordered" evidence="5">
    <location>
        <begin position="235"/>
        <end position="301"/>
    </location>
</feature>
<dbReference type="PANTHER" id="PTHR24206">
    <property type="entry name" value="OS06G0237300 PROTEIN"/>
    <property type="match status" value="1"/>
</dbReference>
<dbReference type="Gene3D" id="2.10.110.10">
    <property type="entry name" value="Cysteine Rich Protein"/>
    <property type="match status" value="2"/>
</dbReference>
<evidence type="ECO:0000256" key="5">
    <source>
        <dbReference type="SAM" id="MobiDB-lite"/>
    </source>
</evidence>
<feature type="compositionally biased region" description="Basic and acidic residues" evidence="5">
    <location>
        <begin position="288"/>
        <end position="299"/>
    </location>
</feature>
<feature type="compositionally biased region" description="Low complexity" evidence="5">
    <location>
        <begin position="428"/>
        <end position="437"/>
    </location>
</feature>
<feature type="compositionally biased region" description="Basic and acidic residues" evidence="5">
    <location>
        <begin position="339"/>
        <end position="349"/>
    </location>
</feature>
<evidence type="ECO:0000256" key="3">
    <source>
        <dbReference type="ARBA" id="ARBA00023038"/>
    </source>
</evidence>
<feature type="region of interest" description="Disordered" evidence="5">
    <location>
        <begin position="1149"/>
        <end position="1195"/>
    </location>
</feature>
<evidence type="ECO:0000256" key="6">
    <source>
        <dbReference type="SAM" id="SignalP"/>
    </source>
</evidence>
<feature type="region of interest" description="Disordered" evidence="5">
    <location>
        <begin position="1505"/>
        <end position="1526"/>
    </location>
</feature>
<dbReference type="Proteomes" id="UP000835206">
    <property type="component" value="Chromosome 15"/>
</dbReference>
<dbReference type="CDD" id="cd09445">
    <property type="entry name" value="LIM_Mical_like_2"/>
    <property type="match status" value="1"/>
</dbReference>
<evidence type="ECO:0000256" key="1">
    <source>
        <dbReference type="ARBA" id="ARBA00022723"/>
    </source>
</evidence>
<evidence type="ECO:0000313" key="8">
    <source>
        <dbReference type="Proteomes" id="UP000835206"/>
    </source>
</evidence>
<feature type="compositionally biased region" description="Polar residues" evidence="5">
    <location>
        <begin position="560"/>
        <end position="575"/>
    </location>
</feature>
<feature type="region of interest" description="Disordered" evidence="5">
    <location>
        <begin position="412"/>
        <end position="470"/>
    </location>
</feature>
<dbReference type="GO" id="GO:0046872">
    <property type="term" value="F:metal ion binding"/>
    <property type="evidence" value="ECO:0007669"/>
    <property type="project" value="UniProtKB-KW"/>
</dbReference>
<reference evidence="9" key="1">
    <citation type="submission" date="2025-08" db="UniProtKB">
        <authorList>
            <consortium name="RefSeq"/>
        </authorList>
    </citation>
    <scope>IDENTIFICATION</scope>
</reference>
<sequence length="1526" mass="172316">MLEFVKQFLTVVCLDCFLGVHGATVRRSRRTTMAEVATKKSINVVSSKKSEVCSVQSNNGLIQLDNLTASNKQLISLCDNNDDEDDLILTNNTRNELDTDDKSLQELIESELALRICSSTEEEVGIESDEQQETMNEPEAVKRIVLDIHQEEDVLDVNAKFIVAETEHSALVDKSYSYQNGHMSPETKISNSSYEENVKPEPITVGFRDEEEEQEEEEQAFDEQSEVGSTILVEETTTREIDQLARDTSNDGKFPQNEDDEDLRPNYPVLRPTEATERLSEVTTTTRESFESSYEHEQDQVTTTVSASYVDKYQQEQEVQGMIFESMGTDIVKDAVTMEENHSRKRDAIDTWSEQTVDAEDRQTGQFSDNFDQSLCQEDVEPRTTEEFAKETVLESKKLVDTFELIDTERDKEREKVKEFSVDEESKVSANDKSSSSMEEKIPEDVEELSVPGKAIEESEEEARGTPTMQFRSFDDVTLSHSESSADAASTQEFLDTERRVLSEENCDQYLPEDIQARETLSTDKIDPPIGNLLEEEEEEEEGPIKEEETKEEANDNMDEQNAITESSSELSVSEPTFIEKTEVVISESSVKIVSETQCLEIDNDAEPVNEEQLQNHELESPVRAPLATPDDETSDVSNVGDSESREETITTSTSVVTSPGTKVGTKTKKKKIEGVAGNDASPNLTPRTKKTKKSKKNELEKENISVNSNLQEPSMHPGPRQTNPETLDFSDEDDLSNVNVKSLTQNYVSEATRNEQDRCTKEKIATGVSIKQLKSSFNKFDALSKKTVLHVRSIDAGKVQQQLNAVGQNGDTNPNCRSCGKVVFQMEQTKAEGLVWHKNCFRCVQCSKQLNVDNYESHESTLYCKPHFKELFQPKPVEESDEPVRPRKPELIIRENEPKELPPDVVRASDKPDLGLEELSSLNVKSRFQVFEKAGTETNEIERSPSQIAVKRSPSILSKLAKFQAKGMDIGVADESLNGIPYEESSESEEEEEAEETEELDSEIVKAKRATRERPISFTKMDDIKNRWETTSQQGRREVQREARKEEIAGIRSRLFMGKQGKMKEMYQQAVAGSERVTKINAAEEIQHSTHARSIKERFERGEPIAASDDETDSKPKPEKADEEVIAAGISRKSRSLFLELDATAAKTGRPVTPVNPKTPAEAPRRARDAFMGRQVSDDVVRSSDTTEEVQVETSDISNKFKFFESYKEPEKQRKQFRITPPRDGQVKMDSPEREIYRDPDVVRAEDRVNEVVHTDTARKMLSIFRQMEENACKKELPNGPKPLKRFTPPPEDKYAKPTASDSEEVEDEDGDESEGEDSTEERDPNYVRASDKVEDEFLKQAQNAARAKTLCAKFEHWEETDGKTTSSSQHIAEMEIAQNTTGEQQSIESASSLRARFESLGSQTNESPRTPKVKVNRFVEIQASCTDVCESCEKKVYPLEKVETNNKIFHKQCFRCQQCNCVLRMDTFTLNNGKLYCIPHFKQLFITRGNYDEGFGVDPHKNKWTTSSSNSTSPSPIAVSNGDL</sequence>
<dbReference type="RefSeq" id="XP_048268901.1">
    <property type="nucleotide sequence ID" value="XM_048412944.1"/>
</dbReference>
<dbReference type="InterPro" id="IPR001781">
    <property type="entry name" value="Znf_LIM"/>
</dbReference>
<feature type="region of interest" description="Disordered" evidence="5">
    <location>
        <begin position="1273"/>
        <end position="1329"/>
    </location>
</feature>
<dbReference type="Pfam" id="PF00412">
    <property type="entry name" value="LIM"/>
    <property type="match status" value="2"/>
</dbReference>
<protein>
    <submittedName>
        <fullName evidence="9">Uncharacterized protein LOC100649516 isoform X12</fullName>
    </submittedName>
</protein>
<feature type="region of interest" description="Disordered" evidence="5">
    <location>
        <begin position="979"/>
        <end position="1009"/>
    </location>
</feature>
<keyword evidence="2 4" id="KW-0862">Zinc</keyword>
<feature type="region of interest" description="Disordered" evidence="5">
    <location>
        <begin position="1024"/>
        <end position="1046"/>
    </location>
</feature>
<feature type="compositionally biased region" description="Acidic residues" evidence="5">
    <location>
        <begin position="1303"/>
        <end position="1322"/>
    </location>
</feature>
<feature type="chain" id="PRO_5038340279" evidence="6">
    <location>
        <begin position="23"/>
        <end position="1526"/>
    </location>
</feature>
<feature type="region of interest" description="Disordered" evidence="5">
    <location>
        <begin position="339"/>
        <end position="389"/>
    </location>
</feature>
<accession>A0A9C6SXM1</accession>
<feature type="compositionally biased region" description="Basic and acidic residues" evidence="5">
    <location>
        <begin position="1164"/>
        <end position="1183"/>
    </location>
</feature>
<feature type="compositionally biased region" description="Low complexity" evidence="5">
    <location>
        <begin position="650"/>
        <end position="665"/>
    </location>
</feature>
<keyword evidence="8" id="KW-1185">Reference proteome</keyword>
<gene>
    <name evidence="9" type="primary">LOC100649516</name>
</gene>
<feature type="region of interest" description="Disordered" evidence="5">
    <location>
        <begin position="603"/>
        <end position="733"/>
    </location>
</feature>
<dbReference type="PROSITE" id="PS50023">
    <property type="entry name" value="LIM_DOMAIN_2"/>
    <property type="match status" value="2"/>
</dbReference>
<feature type="compositionally biased region" description="Basic and acidic residues" evidence="5">
    <location>
        <begin position="518"/>
        <end position="527"/>
    </location>
</feature>
<name>A0A9C6SXM1_BOMTE</name>
<dbReference type="CDD" id="cd09358">
    <property type="entry name" value="LIM_Mical_like"/>
    <property type="match status" value="1"/>
</dbReference>
<feature type="compositionally biased region" description="Basic and acidic residues" evidence="5">
    <location>
        <begin position="380"/>
        <end position="389"/>
    </location>
</feature>
<feature type="compositionally biased region" description="Basic and acidic residues" evidence="5">
    <location>
        <begin position="1095"/>
        <end position="1104"/>
    </location>
</feature>
<dbReference type="GeneID" id="100649516"/>
<feature type="region of interest" description="Disordered" evidence="5">
    <location>
        <begin position="1086"/>
        <end position="1123"/>
    </location>
</feature>
<evidence type="ECO:0000256" key="4">
    <source>
        <dbReference type="PROSITE-ProRule" id="PRU00125"/>
    </source>
</evidence>
<feature type="compositionally biased region" description="Basic and acidic residues" evidence="5">
    <location>
        <begin position="1226"/>
        <end position="1243"/>
    </location>
</feature>
<organism evidence="8 9">
    <name type="scientific">Bombus terrestris</name>
    <name type="common">Buff-tailed bumblebee</name>
    <name type="synonym">Apis terrestris</name>
    <dbReference type="NCBI Taxonomy" id="30195"/>
    <lineage>
        <taxon>Eukaryota</taxon>
        <taxon>Metazoa</taxon>
        <taxon>Ecdysozoa</taxon>
        <taxon>Arthropoda</taxon>
        <taxon>Hexapoda</taxon>
        <taxon>Insecta</taxon>
        <taxon>Pterygota</taxon>
        <taxon>Neoptera</taxon>
        <taxon>Endopterygota</taxon>
        <taxon>Hymenoptera</taxon>
        <taxon>Apocrita</taxon>
        <taxon>Aculeata</taxon>
        <taxon>Apoidea</taxon>
        <taxon>Anthophila</taxon>
        <taxon>Apidae</taxon>
        <taxon>Bombus</taxon>
        <taxon>Bombus</taxon>
    </lineage>
</organism>
<feature type="domain" description="LIM zinc-binding" evidence="7">
    <location>
        <begin position="1429"/>
        <end position="1489"/>
    </location>
</feature>
<evidence type="ECO:0000259" key="7">
    <source>
        <dbReference type="PROSITE" id="PS50023"/>
    </source>
</evidence>
<feature type="region of interest" description="Disordered" evidence="5">
    <location>
        <begin position="518"/>
        <end position="577"/>
    </location>
</feature>
<feature type="compositionally biased region" description="Polar residues" evidence="5">
    <location>
        <begin position="364"/>
        <end position="376"/>
    </location>
</feature>
<feature type="compositionally biased region" description="Low complexity" evidence="5">
    <location>
        <begin position="1507"/>
        <end position="1518"/>
    </location>
</feature>
<keyword evidence="6" id="KW-0732">Signal</keyword>
<keyword evidence="3 4" id="KW-0440">LIM domain</keyword>
<feature type="compositionally biased region" description="Basic and acidic residues" evidence="5">
    <location>
        <begin position="543"/>
        <end position="554"/>
    </location>
</feature>